<evidence type="ECO:0000256" key="3">
    <source>
        <dbReference type="ARBA" id="ARBA00023242"/>
    </source>
</evidence>
<gene>
    <name evidence="5" type="ORF">PtA15_18A350</name>
</gene>
<evidence type="ECO:0000256" key="1">
    <source>
        <dbReference type="ARBA" id="ARBA00004604"/>
    </source>
</evidence>
<dbReference type="Gene3D" id="2.80.10.50">
    <property type="match status" value="1"/>
</dbReference>
<feature type="region of interest" description="Disordered" evidence="4">
    <location>
        <begin position="100"/>
        <end position="145"/>
    </location>
</feature>
<evidence type="ECO:0000256" key="4">
    <source>
        <dbReference type="SAM" id="MobiDB-lite"/>
    </source>
</evidence>
<comment type="subcellular location">
    <subcellularLocation>
        <location evidence="1">Nucleus</location>
        <location evidence="1">Nucleolus</location>
    </subcellularLocation>
</comment>
<dbReference type="GeneID" id="77805775"/>
<organism evidence="5 6">
    <name type="scientific">Puccinia triticina</name>
    <dbReference type="NCBI Taxonomy" id="208348"/>
    <lineage>
        <taxon>Eukaryota</taxon>
        <taxon>Fungi</taxon>
        <taxon>Dikarya</taxon>
        <taxon>Basidiomycota</taxon>
        <taxon>Pucciniomycotina</taxon>
        <taxon>Pucciniomycetes</taxon>
        <taxon>Pucciniales</taxon>
        <taxon>Pucciniaceae</taxon>
        <taxon>Puccinia</taxon>
    </lineage>
</organism>
<keyword evidence="6" id="KW-1185">Reference proteome</keyword>
<dbReference type="EMBL" id="CP110438">
    <property type="protein sequence ID" value="WAQ93290.1"/>
    <property type="molecule type" value="Genomic_DNA"/>
</dbReference>
<evidence type="ECO:0000256" key="2">
    <source>
        <dbReference type="ARBA" id="ARBA00010878"/>
    </source>
</evidence>
<keyword evidence="3" id="KW-0539">Nucleus</keyword>
<sequence>MPLPDGVRAHTLRQARHLPQGPHHPLPGPLRPLVLTNNGKKVPLNHAAVPEEAGSHANQGGGMTCQAQNNKFLTVSLPALISRCLGSSAGLATDLSVKFSSNADDNEGFKGDKKEKKKHRERRRDQHEPGEHPEPTKGWLNPPSQAHIQGPLYIICIRPATRRAEESRPSALAIQPLPLSPIAALVPAPLDPAALQSLEPANVNHVLFATRILDSTHKLTLHTTTARYLAANQLGAVSAKQEARSAQEEWAFEPVPTSPNNDHPDADGRFKLKSCLYNKFLSVEELASGKLVIHADSNSPAKPAAHLLAKKGLLSTKTANAGLTILKPGHSFHDLEANNIRQYQARGAGQLQPPAKGKAGLKKARKEGWLAKELLDRRAKLKSNRYAK</sequence>
<dbReference type="SUPFAM" id="SSF50405">
    <property type="entry name" value="Actin-crosslinking proteins"/>
    <property type="match status" value="1"/>
</dbReference>
<evidence type="ECO:0000313" key="6">
    <source>
        <dbReference type="Proteomes" id="UP001164743"/>
    </source>
</evidence>
<reference evidence="5" key="1">
    <citation type="submission" date="2022-10" db="EMBL/GenBank/DDBJ databases">
        <title>Puccinia triticina Genome sequencing and assembly.</title>
        <authorList>
            <person name="Li C."/>
        </authorList>
    </citation>
    <scope>NUCLEOTIDE SEQUENCE</scope>
    <source>
        <strain evidence="5">Pt15</strain>
    </source>
</reference>
<dbReference type="Proteomes" id="UP001164743">
    <property type="component" value="Chromosome 18A"/>
</dbReference>
<comment type="similarity">
    <text evidence="2">Belongs to the FRG1 family.</text>
</comment>
<dbReference type="PANTHER" id="PTHR12928">
    <property type="entry name" value="FRG1 PROTEIN"/>
    <property type="match status" value="1"/>
</dbReference>
<feature type="compositionally biased region" description="Basic and acidic residues" evidence="4">
    <location>
        <begin position="123"/>
        <end position="135"/>
    </location>
</feature>
<dbReference type="PANTHER" id="PTHR12928:SF0">
    <property type="entry name" value="FSHD REGION GENE 1"/>
    <property type="match status" value="1"/>
</dbReference>
<proteinExistence type="inferred from homology"/>
<name>A0ABY7DB78_9BASI</name>
<evidence type="ECO:0000313" key="5">
    <source>
        <dbReference type="EMBL" id="WAQ93290.1"/>
    </source>
</evidence>
<dbReference type="InterPro" id="IPR008999">
    <property type="entry name" value="Actin-crosslinking"/>
</dbReference>
<dbReference type="InterPro" id="IPR010414">
    <property type="entry name" value="FRG1"/>
</dbReference>
<dbReference type="RefSeq" id="XP_053028845.1">
    <property type="nucleotide sequence ID" value="XM_053164880.1"/>
</dbReference>
<accession>A0ABY7DB78</accession>
<protein>
    <submittedName>
        <fullName evidence="5">Uncharacterized protein</fullName>
    </submittedName>
</protein>
<dbReference type="Pfam" id="PF06229">
    <property type="entry name" value="FRG1"/>
    <property type="match status" value="1"/>
</dbReference>